<dbReference type="EMBL" id="EF082296">
    <property type="protein sequence ID" value="ABK21663.1"/>
    <property type="molecule type" value="mRNA"/>
</dbReference>
<feature type="compositionally biased region" description="Basic and acidic residues" evidence="1">
    <location>
        <begin position="51"/>
        <end position="67"/>
    </location>
</feature>
<evidence type="ECO:0000256" key="1">
    <source>
        <dbReference type="SAM" id="MobiDB-lite"/>
    </source>
</evidence>
<organism evidence="2">
    <name type="scientific">Picea sitchensis</name>
    <name type="common">Sitka spruce</name>
    <name type="synonym">Pinus sitchensis</name>
    <dbReference type="NCBI Taxonomy" id="3332"/>
    <lineage>
        <taxon>Eukaryota</taxon>
        <taxon>Viridiplantae</taxon>
        <taxon>Streptophyta</taxon>
        <taxon>Embryophyta</taxon>
        <taxon>Tracheophyta</taxon>
        <taxon>Spermatophyta</taxon>
        <taxon>Pinopsida</taxon>
        <taxon>Pinidae</taxon>
        <taxon>Conifers I</taxon>
        <taxon>Pinales</taxon>
        <taxon>Pinaceae</taxon>
        <taxon>Picea</taxon>
    </lineage>
</organism>
<feature type="region of interest" description="Disordered" evidence="1">
    <location>
        <begin position="1"/>
        <end position="23"/>
    </location>
</feature>
<name>A9NM02_PICSI</name>
<sequence>MFLERSIPKTATKSLPCSLPSPNHDLTKQWIEKKNGIINQIEKMENVPQGKKMEKLPRAKKMEDVPQGKKMKHVSWT</sequence>
<evidence type="ECO:0000313" key="2">
    <source>
        <dbReference type="EMBL" id="ABK21663.1"/>
    </source>
</evidence>
<proteinExistence type="evidence at transcript level"/>
<dbReference type="AlphaFoldDB" id="A9NM02"/>
<accession>A9NM02</accession>
<feature type="region of interest" description="Disordered" evidence="1">
    <location>
        <begin position="42"/>
        <end position="77"/>
    </location>
</feature>
<protein>
    <submittedName>
        <fullName evidence="2">Uncharacterized protein</fullName>
    </submittedName>
</protein>
<reference evidence="2" key="1">
    <citation type="journal article" date="2008" name="BMC Genomics">
        <title>A conifer genomics resource of 200,000 spruce (Picea spp.) ESTs and 6,464 high-quality, sequence-finished full-length cDNAs for Sitka spruce (Picea sitchensis).</title>
        <authorList>
            <person name="Ralph S.G."/>
            <person name="Chun H.J."/>
            <person name="Kolosova N."/>
            <person name="Cooper D."/>
            <person name="Oddy C."/>
            <person name="Ritland C.E."/>
            <person name="Kirkpatrick R."/>
            <person name="Moore R."/>
            <person name="Barber S."/>
            <person name="Holt R.A."/>
            <person name="Jones S.J."/>
            <person name="Marra M.A."/>
            <person name="Douglas C.J."/>
            <person name="Ritland K."/>
            <person name="Bohlmann J."/>
        </authorList>
    </citation>
    <scope>NUCLEOTIDE SEQUENCE</scope>
    <source>
        <tissue evidence="2">Green portion of the leader tissue</tissue>
    </source>
</reference>